<organism evidence="1 2">
    <name type="scientific">Solemya pervernicosa gill symbiont</name>
    <dbReference type="NCBI Taxonomy" id="642797"/>
    <lineage>
        <taxon>Bacteria</taxon>
        <taxon>Pseudomonadati</taxon>
        <taxon>Pseudomonadota</taxon>
        <taxon>Gammaproteobacteria</taxon>
        <taxon>sulfur-oxidizing symbionts</taxon>
    </lineage>
</organism>
<reference evidence="1 2" key="1">
    <citation type="submission" date="2016-11" db="EMBL/GenBank/DDBJ databases">
        <title>Mixed transmission modes and dynamic genome evolution in an obligate animal-bacterial symbiosis.</title>
        <authorList>
            <person name="Russell S.L."/>
            <person name="Corbett-Detig R.B."/>
            <person name="Cavanaugh C.M."/>
        </authorList>
    </citation>
    <scope>NUCLEOTIDE SEQUENCE [LARGE SCALE GENOMIC DNA]</scope>
    <source>
        <strain evidence="1">Sveles-Q1</strain>
    </source>
</reference>
<evidence type="ECO:0000313" key="2">
    <source>
        <dbReference type="Proteomes" id="UP000191110"/>
    </source>
</evidence>
<evidence type="ECO:0000313" key="1">
    <source>
        <dbReference type="EMBL" id="OOZ38046.1"/>
    </source>
</evidence>
<name>A0A1T2KZA2_9GAMM</name>
<dbReference type="Proteomes" id="UP000191110">
    <property type="component" value="Unassembled WGS sequence"/>
</dbReference>
<gene>
    <name evidence="1" type="ORF">BOW53_16695</name>
</gene>
<sequence>MSGFFNAFLHETSWERRHTKTDMHHVSTLGILFHALEQVIGKHAKQNTKWWREHNQSLRTHQEISLRHLYIAACAKNIRANISGLQQLLTDRELLRYGQLNYELGQLMNEAYPLLDCNTWTTNQHTLLSLYNDIDEEDNAIWANRRIQEWLDWIPACCRTKESQNHLERHTSLMSPPSRTPEITSWSGWVASPFSHTTLLDFSDDGIIDLLRHYQSNQTRTHHEELRSIGGKEQVLRTLKDAASSAPTRFLGLLPRLRSELDEHEFSDYALDGIADHLHHTIGRYSSNKEWAPIEQPEPTALAEALLQAIDRQPGYWRGKRETGEALLACSGAHLAPEYTKTTIFHLYGMLTSDEPRIQDSDNNGSGLISSAINSDRGRAAEAAINLLNRLLEEEASIPDLLFQLLKHFAKDENPAIGAILLRFLPYTIYKSLEQGWELFRTIMSHNNPDIWPYTEQCLYHHYHSRYTDVAPWLNQLKQNGMEHGGETWGRISALCALCGHINLEQFLTELISINSNTAIKGAIAVFSHNINDRKCHMECQLGLQRLLSRESVSKPDLDRSGSRYFCGSLFWASKPKQAANT</sequence>
<keyword evidence="2" id="KW-1185">Reference proteome</keyword>
<proteinExistence type="predicted"/>
<dbReference type="AlphaFoldDB" id="A0A1T2KZA2"/>
<protein>
    <submittedName>
        <fullName evidence="1">Uncharacterized protein</fullName>
    </submittedName>
</protein>
<dbReference type="EMBL" id="MPRL01000141">
    <property type="protein sequence ID" value="OOZ38046.1"/>
    <property type="molecule type" value="Genomic_DNA"/>
</dbReference>
<comment type="caution">
    <text evidence="1">The sequence shown here is derived from an EMBL/GenBank/DDBJ whole genome shotgun (WGS) entry which is preliminary data.</text>
</comment>
<dbReference type="RefSeq" id="WP_078485214.1">
    <property type="nucleotide sequence ID" value="NZ_MPRL01000141.1"/>
</dbReference>
<accession>A0A1T2KZA2</accession>